<dbReference type="InterPro" id="IPR023214">
    <property type="entry name" value="HAD_sf"/>
</dbReference>
<dbReference type="GO" id="GO:0046872">
    <property type="term" value="F:metal ion binding"/>
    <property type="evidence" value="ECO:0007669"/>
    <property type="project" value="UniProtKB-KW"/>
</dbReference>
<dbReference type="Gene3D" id="1.10.150.240">
    <property type="entry name" value="Putative phosphatase, domain 2"/>
    <property type="match status" value="1"/>
</dbReference>
<dbReference type="OrthoDB" id="9797743at2"/>
<dbReference type="SFLD" id="SFLDG01129">
    <property type="entry name" value="C1.5:_HAD__Beta-PGM__Phosphata"/>
    <property type="match status" value="1"/>
</dbReference>
<dbReference type="PANTHER" id="PTHR46193:SF10">
    <property type="entry name" value="6-PHOSPHOGLUCONATE PHOSPHATASE"/>
    <property type="match status" value="1"/>
</dbReference>
<sequence length="273" mass="29138">MRSSAGWRRSTPRAWPPPLTAICRADKHGAGIALGARTGKGNGVAHRNDGLVIFDCDGVLVDSEPISISVLTEIIAEAGGRIDLEEAYRRFLGRSVKTIVSDLANENGLAVTDLHLEAMRDRLYARFRDELKPIPGIAETLGRLDRPFCVASSSQPERIRLSLAVTGLLERFEPNVFSSTMVERGKPAPDLFLHAARAMEKQPGRCIVVEDSPAGITAAKRAGMQVVAFVGGSHVEPAGLASAVAALHPDAICGSMTELPSILEGLDGRNRAS</sequence>
<dbReference type="InterPro" id="IPR036412">
    <property type="entry name" value="HAD-like_sf"/>
</dbReference>
<dbReference type="Pfam" id="PF00702">
    <property type="entry name" value="Hydrolase"/>
    <property type="match status" value="1"/>
</dbReference>
<proteinExistence type="inferred from homology"/>
<organism evidence="5 6">
    <name type="scientific">Zhengella mangrovi</name>
    <dbReference type="NCBI Taxonomy" id="1982044"/>
    <lineage>
        <taxon>Bacteria</taxon>
        <taxon>Pseudomonadati</taxon>
        <taxon>Pseudomonadota</taxon>
        <taxon>Alphaproteobacteria</taxon>
        <taxon>Hyphomicrobiales</taxon>
        <taxon>Notoacmeibacteraceae</taxon>
        <taxon>Zhengella</taxon>
    </lineage>
</organism>
<evidence type="ECO:0000313" key="6">
    <source>
        <dbReference type="Proteomes" id="UP000221168"/>
    </source>
</evidence>
<dbReference type="SUPFAM" id="SSF56784">
    <property type="entry name" value="HAD-like"/>
    <property type="match status" value="1"/>
</dbReference>
<dbReference type="CDD" id="cd07526">
    <property type="entry name" value="HAD_BPGM_like"/>
    <property type="match status" value="1"/>
</dbReference>
<dbReference type="InterPro" id="IPR006439">
    <property type="entry name" value="HAD-SF_hydro_IA"/>
</dbReference>
<comment type="caution">
    <text evidence="5">The sequence shown here is derived from an EMBL/GenBank/DDBJ whole genome shotgun (WGS) entry which is preliminary data.</text>
</comment>
<evidence type="ECO:0000256" key="4">
    <source>
        <dbReference type="ARBA" id="ARBA00022842"/>
    </source>
</evidence>
<keyword evidence="3" id="KW-0479">Metal-binding</keyword>
<dbReference type="AlphaFoldDB" id="A0A2G1QLB5"/>
<keyword evidence="4" id="KW-0460">Magnesium</keyword>
<dbReference type="NCBIfam" id="TIGR01509">
    <property type="entry name" value="HAD-SF-IA-v3"/>
    <property type="match status" value="1"/>
</dbReference>
<dbReference type="GO" id="GO:0016787">
    <property type="term" value="F:hydrolase activity"/>
    <property type="evidence" value="ECO:0007669"/>
    <property type="project" value="UniProtKB-KW"/>
</dbReference>
<dbReference type="InterPro" id="IPR023198">
    <property type="entry name" value="PGP-like_dom2"/>
</dbReference>
<accession>A0A2G1QLB5</accession>
<dbReference type="Proteomes" id="UP000221168">
    <property type="component" value="Unassembled WGS sequence"/>
</dbReference>
<protein>
    <submittedName>
        <fullName evidence="5">Hydrolase</fullName>
    </submittedName>
</protein>
<evidence type="ECO:0000313" key="5">
    <source>
        <dbReference type="EMBL" id="PHP66251.1"/>
    </source>
</evidence>
<keyword evidence="5" id="KW-0378">Hydrolase</keyword>
<dbReference type="InterPro" id="IPR051600">
    <property type="entry name" value="Beta-PGM-like"/>
</dbReference>
<dbReference type="Gene3D" id="3.40.50.1000">
    <property type="entry name" value="HAD superfamily/HAD-like"/>
    <property type="match status" value="1"/>
</dbReference>
<comment type="cofactor">
    <cofactor evidence="1">
        <name>Mg(2+)</name>
        <dbReference type="ChEBI" id="CHEBI:18420"/>
    </cofactor>
</comment>
<evidence type="ECO:0000256" key="2">
    <source>
        <dbReference type="ARBA" id="ARBA00006171"/>
    </source>
</evidence>
<reference evidence="5 6" key="1">
    <citation type="submission" date="2017-10" db="EMBL/GenBank/DDBJ databases">
        <title>Sedimentibacterium mangrovi gen. nov., sp. nov., a novel member of family Phyllobacteriacea isolated from mangrove sediment.</title>
        <authorList>
            <person name="Liao H."/>
            <person name="Tian Y."/>
        </authorList>
    </citation>
    <scope>NUCLEOTIDE SEQUENCE [LARGE SCALE GENOMIC DNA]</scope>
    <source>
        <strain evidence="5 6">X9-2-2</strain>
    </source>
</reference>
<dbReference type="PANTHER" id="PTHR46193">
    <property type="entry name" value="6-PHOSPHOGLUCONATE PHOSPHATASE"/>
    <property type="match status" value="1"/>
</dbReference>
<dbReference type="SFLD" id="SFLDS00003">
    <property type="entry name" value="Haloacid_Dehalogenase"/>
    <property type="match status" value="1"/>
</dbReference>
<evidence type="ECO:0000256" key="3">
    <source>
        <dbReference type="ARBA" id="ARBA00022723"/>
    </source>
</evidence>
<evidence type="ECO:0000256" key="1">
    <source>
        <dbReference type="ARBA" id="ARBA00001946"/>
    </source>
</evidence>
<keyword evidence="6" id="KW-1185">Reference proteome</keyword>
<dbReference type="EMBL" id="PDVP01000009">
    <property type="protein sequence ID" value="PHP66251.1"/>
    <property type="molecule type" value="Genomic_DNA"/>
</dbReference>
<comment type="similarity">
    <text evidence="2">Belongs to the HAD-like hydrolase superfamily. CbbY/CbbZ/Gph/YieH family.</text>
</comment>
<gene>
    <name evidence="5" type="ORF">CSC94_15070</name>
</gene>
<name>A0A2G1QLB5_9HYPH</name>
<dbReference type="SFLD" id="SFLDG01135">
    <property type="entry name" value="C1.5.6:_HAD__Beta-PGM__Phospha"/>
    <property type="match status" value="1"/>
</dbReference>